<protein>
    <submittedName>
        <fullName evidence="1">Uncharacterized protein</fullName>
    </submittedName>
</protein>
<organism evidence="1">
    <name type="scientific">marine sediment metagenome</name>
    <dbReference type="NCBI Taxonomy" id="412755"/>
    <lineage>
        <taxon>unclassified sequences</taxon>
        <taxon>metagenomes</taxon>
        <taxon>ecological metagenomes</taxon>
    </lineage>
</organism>
<sequence length="74" mass="8261">RDPEVQAFEDALCLVFLETQLSALSGRLTADKMVDVLRKTLRLMSEAGCREALAMKLPAEERRLLERALESPSA</sequence>
<dbReference type="InterPro" id="IPR025255">
    <property type="entry name" value="DUF4202"/>
</dbReference>
<dbReference type="PANTHER" id="PTHR41729">
    <property type="entry name" value="GLUTAMYL-TRNA SYNTHETASE"/>
    <property type="match status" value="1"/>
</dbReference>
<feature type="non-terminal residue" evidence="1">
    <location>
        <position position="1"/>
    </location>
</feature>
<accession>X0VII4</accession>
<dbReference type="AlphaFoldDB" id="X0VII4"/>
<dbReference type="Pfam" id="PF13875">
    <property type="entry name" value="DUF4202"/>
    <property type="match status" value="1"/>
</dbReference>
<dbReference type="EMBL" id="BARS01025047">
    <property type="protein sequence ID" value="GAG00376.1"/>
    <property type="molecule type" value="Genomic_DNA"/>
</dbReference>
<name>X0VII4_9ZZZZ</name>
<gene>
    <name evidence="1" type="ORF">S01H1_39649</name>
</gene>
<evidence type="ECO:0000313" key="1">
    <source>
        <dbReference type="EMBL" id="GAG00376.1"/>
    </source>
</evidence>
<proteinExistence type="predicted"/>
<dbReference type="PANTHER" id="PTHR41729:SF1">
    <property type="entry name" value="GLUTAMYL-TRNA SYNTHETASE"/>
    <property type="match status" value="1"/>
</dbReference>
<comment type="caution">
    <text evidence="1">The sequence shown here is derived from an EMBL/GenBank/DDBJ whole genome shotgun (WGS) entry which is preliminary data.</text>
</comment>
<reference evidence="1" key="1">
    <citation type="journal article" date="2014" name="Front. Microbiol.">
        <title>High frequency of phylogenetically diverse reductive dehalogenase-homologous genes in deep subseafloor sedimentary metagenomes.</title>
        <authorList>
            <person name="Kawai M."/>
            <person name="Futagami T."/>
            <person name="Toyoda A."/>
            <person name="Takaki Y."/>
            <person name="Nishi S."/>
            <person name="Hori S."/>
            <person name="Arai W."/>
            <person name="Tsubouchi T."/>
            <person name="Morono Y."/>
            <person name="Uchiyama I."/>
            <person name="Ito T."/>
            <person name="Fujiyama A."/>
            <person name="Inagaki F."/>
            <person name="Takami H."/>
        </authorList>
    </citation>
    <scope>NUCLEOTIDE SEQUENCE</scope>
    <source>
        <strain evidence="1">Expedition CK06-06</strain>
    </source>
</reference>